<dbReference type="AlphaFoldDB" id="A0A917C6G2"/>
<organism evidence="1 2">
    <name type="scientific">Terasakiella brassicae</name>
    <dbReference type="NCBI Taxonomy" id="1634917"/>
    <lineage>
        <taxon>Bacteria</taxon>
        <taxon>Pseudomonadati</taxon>
        <taxon>Pseudomonadota</taxon>
        <taxon>Alphaproteobacteria</taxon>
        <taxon>Rhodospirillales</taxon>
        <taxon>Terasakiellaceae</taxon>
        <taxon>Terasakiella</taxon>
    </lineage>
</organism>
<dbReference type="RefSeq" id="WP_188666838.1">
    <property type="nucleotide sequence ID" value="NZ_BMHV01000032.1"/>
</dbReference>
<name>A0A917C6G2_9PROT</name>
<accession>A0A917C6G2</accession>
<keyword evidence="2" id="KW-1185">Reference proteome</keyword>
<gene>
    <name evidence="1" type="ORF">GCM10011332_30670</name>
</gene>
<dbReference type="EMBL" id="BMHV01000032">
    <property type="protein sequence ID" value="GGF74410.1"/>
    <property type="molecule type" value="Genomic_DNA"/>
</dbReference>
<reference evidence="1" key="1">
    <citation type="journal article" date="2014" name="Int. J. Syst. Evol. Microbiol.">
        <title>Complete genome sequence of Corynebacterium casei LMG S-19264T (=DSM 44701T), isolated from a smear-ripened cheese.</title>
        <authorList>
            <consortium name="US DOE Joint Genome Institute (JGI-PGF)"/>
            <person name="Walter F."/>
            <person name="Albersmeier A."/>
            <person name="Kalinowski J."/>
            <person name="Ruckert C."/>
        </authorList>
    </citation>
    <scope>NUCLEOTIDE SEQUENCE</scope>
    <source>
        <strain evidence="1">CGMCC 1.15254</strain>
    </source>
</reference>
<evidence type="ECO:0000313" key="1">
    <source>
        <dbReference type="EMBL" id="GGF74410.1"/>
    </source>
</evidence>
<reference evidence="1" key="2">
    <citation type="submission" date="2020-09" db="EMBL/GenBank/DDBJ databases">
        <authorList>
            <person name="Sun Q."/>
            <person name="Zhou Y."/>
        </authorList>
    </citation>
    <scope>NUCLEOTIDE SEQUENCE</scope>
    <source>
        <strain evidence="1">CGMCC 1.15254</strain>
    </source>
</reference>
<evidence type="ECO:0000313" key="2">
    <source>
        <dbReference type="Proteomes" id="UP000632498"/>
    </source>
</evidence>
<dbReference type="Proteomes" id="UP000632498">
    <property type="component" value="Unassembled WGS sequence"/>
</dbReference>
<proteinExistence type="predicted"/>
<comment type="caution">
    <text evidence="1">The sequence shown here is derived from an EMBL/GenBank/DDBJ whole genome shotgun (WGS) entry which is preliminary data.</text>
</comment>
<protein>
    <submittedName>
        <fullName evidence="1">Uncharacterized protein</fullName>
    </submittedName>
</protein>
<sequence>MIDLTFSDRSKPTFTKPRSNPVELFRAALQQQIKAAQAAQDGTALNKPQKRFRDGQYIEEKRPVRVWWWADDGLFYITLRYSSQPVRIRGHQSIKCESLAKVETALQIVIDALNNGDTDVLEALEDAYQRTRWSKISKTPPDTRAANH</sequence>